<reference evidence="2 3" key="2">
    <citation type="submission" date="2019-01" db="EMBL/GenBank/DDBJ databases">
        <title>Tautonia sociabilis, a novel thermotolerant planctomycete of Isosphaeraceae family, isolated from a 4000 m deep subterranean habitat.</title>
        <authorList>
            <person name="Kovaleva O.L."/>
            <person name="Elcheninov A.G."/>
            <person name="Van Heerden E."/>
            <person name="Toshchakov S.V."/>
            <person name="Novikov A."/>
            <person name="Bonch-Osmolovskaya E.A."/>
            <person name="Kublanov I.V."/>
        </authorList>
    </citation>
    <scope>NUCLEOTIDE SEQUENCE [LARGE SCALE GENOMIC DNA]</scope>
    <source>
        <strain evidence="2 3">GM2012</strain>
    </source>
</reference>
<feature type="compositionally biased region" description="Basic and acidic residues" evidence="1">
    <location>
        <begin position="101"/>
        <end position="115"/>
    </location>
</feature>
<dbReference type="AlphaFoldDB" id="A0A432MDJ4"/>
<keyword evidence="3" id="KW-1185">Reference proteome</keyword>
<proteinExistence type="predicted"/>
<organism evidence="2 3">
    <name type="scientific">Tautonia sociabilis</name>
    <dbReference type="NCBI Taxonomy" id="2080755"/>
    <lineage>
        <taxon>Bacteria</taxon>
        <taxon>Pseudomonadati</taxon>
        <taxon>Planctomycetota</taxon>
        <taxon>Planctomycetia</taxon>
        <taxon>Isosphaerales</taxon>
        <taxon>Isosphaeraceae</taxon>
        <taxon>Tautonia</taxon>
    </lineage>
</organism>
<protein>
    <submittedName>
        <fullName evidence="2">Uncharacterized protein</fullName>
    </submittedName>
</protein>
<evidence type="ECO:0000256" key="1">
    <source>
        <dbReference type="SAM" id="MobiDB-lite"/>
    </source>
</evidence>
<sequence>MPTPSEGWPRRRIVPLAALVLAAAGCGQPQVEPEHRELVLRLATATSTQDRAALDRAAEVVERLDAEGALGVDQRDAFTRIIDHARDGDWERAQRLAYDLRDAQRPTTEDIERVKNRTMPEPQRTYPPPSGY</sequence>
<dbReference type="RefSeq" id="WP_126727840.1">
    <property type="nucleotide sequence ID" value="NZ_RYZH01000068.1"/>
</dbReference>
<feature type="region of interest" description="Disordered" evidence="1">
    <location>
        <begin position="101"/>
        <end position="132"/>
    </location>
</feature>
<dbReference type="Proteomes" id="UP000280296">
    <property type="component" value="Unassembled WGS sequence"/>
</dbReference>
<name>A0A432MDJ4_9BACT</name>
<evidence type="ECO:0000313" key="3">
    <source>
        <dbReference type="Proteomes" id="UP000280296"/>
    </source>
</evidence>
<dbReference type="OrthoDB" id="288412at2"/>
<gene>
    <name evidence="2" type="ORF">TsocGM_23185</name>
</gene>
<evidence type="ECO:0000313" key="2">
    <source>
        <dbReference type="EMBL" id="RUL82805.1"/>
    </source>
</evidence>
<reference evidence="2 3" key="1">
    <citation type="submission" date="2018-12" db="EMBL/GenBank/DDBJ databases">
        <authorList>
            <person name="Toschakov S.V."/>
        </authorList>
    </citation>
    <scope>NUCLEOTIDE SEQUENCE [LARGE SCALE GENOMIC DNA]</scope>
    <source>
        <strain evidence="2 3">GM2012</strain>
    </source>
</reference>
<dbReference type="EMBL" id="RYZH01000068">
    <property type="protein sequence ID" value="RUL82805.1"/>
    <property type="molecule type" value="Genomic_DNA"/>
</dbReference>
<comment type="caution">
    <text evidence="2">The sequence shown here is derived from an EMBL/GenBank/DDBJ whole genome shotgun (WGS) entry which is preliminary data.</text>
</comment>
<accession>A0A432MDJ4</accession>